<gene>
    <name evidence="1" type="ORF">KDL01_19700</name>
</gene>
<reference evidence="1" key="1">
    <citation type="submission" date="2021-04" db="EMBL/GenBank/DDBJ databases">
        <title>Genome based classification of Actinospica acidithermotolerans sp. nov., an actinobacterium isolated from an Indonesian hot spring.</title>
        <authorList>
            <person name="Kusuma A.B."/>
            <person name="Putra K.E."/>
            <person name="Nafisah S."/>
            <person name="Loh J."/>
            <person name="Nouioui I."/>
            <person name="Goodfellow M."/>
        </authorList>
    </citation>
    <scope>NUCLEOTIDE SEQUENCE</scope>
    <source>
        <strain evidence="1">CSCA 57</strain>
    </source>
</reference>
<keyword evidence="2" id="KW-1185">Reference proteome</keyword>
<dbReference type="Proteomes" id="UP000675781">
    <property type="component" value="Unassembled WGS sequence"/>
</dbReference>
<evidence type="ECO:0000313" key="2">
    <source>
        <dbReference type="Proteomes" id="UP000675781"/>
    </source>
</evidence>
<dbReference type="RefSeq" id="WP_212530004.1">
    <property type="nucleotide sequence ID" value="NZ_JAGSOG010000098.1"/>
</dbReference>
<evidence type="ECO:0000313" key="1">
    <source>
        <dbReference type="EMBL" id="MBR7835510.1"/>
    </source>
</evidence>
<accession>A0A941EQG6</accession>
<proteinExistence type="predicted"/>
<dbReference type="EMBL" id="JAGSOG010000098">
    <property type="protein sequence ID" value="MBR7835510.1"/>
    <property type="molecule type" value="Genomic_DNA"/>
</dbReference>
<organism evidence="1 2">
    <name type="scientific">Actinospica durhamensis</name>
    <dbReference type="NCBI Taxonomy" id="1508375"/>
    <lineage>
        <taxon>Bacteria</taxon>
        <taxon>Bacillati</taxon>
        <taxon>Actinomycetota</taxon>
        <taxon>Actinomycetes</taxon>
        <taxon>Catenulisporales</taxon>
        <taxon>Actinospicaceae</taxon>
        <taxon>Actinospica</taxon>
    </lineage>
</organism>
<name>A0A941EQG6_9ACTN</name>
<dbReference type="AlphaFoldDB" id="A0A941EQG6"/>
<evidence type="ECO:0008006" key="3">
    <source>
        <dbReference type="Google" id="ProtNLM"/>
    </source>
</evidence>
<sequence length="337" mass="35742">MRGGFVWDPAAADRTLAQARTELRAGRWGLARDALAESRGEAEVRAQRSLLLASVVAGTDLAEIWVTEDPEDPDARLLYARVAMVRALRAAKAADPREAALGALAWQAAVIASRYAPADPTPWATLLAVARHRPPAPPGGPPTCPSAAPPGLAIEGPWDLLAEAQARRPWHREAFLRLLAYYVPWPGRGGPSDADDPAGSTGSAGSADHAADTLWQVVSWAADASPDDSDPQLLPLAARAHLARAPTGVDASTEEYAAYVAATVYADWFPGISQLRFPPVADLSLLAHALDRGGLHTEAGEVLACMRPYATAFPWSLDGDPAEALRAAYARSRIRPP</sequence>
<comment type="caution">
    <text evidence="1">The sequence shown here is derived from an EMBL/GenBank/DDBJ whole genome shotgun (WGS) entry which is preliminary data.</text>
</comment>
<protein>
    <recommendedName>
        <fullName evidence="3">DUF4034 domain-containing protein</fullName>
    </recommendedName>
</protein>